<keyword evidence="4" id="KW-0238">DNA-binding</keyword>
<keyword evidence="1" id="KW-0597">Phosphoprotein</keyword>
<dbReference type="GO" id="GO:0003677">
    <property type="term" value="F:DNA binding"/>
    <property type="evidence" value="ECO:0007669"/>
    <property type="project" value="UniProtKB-KW"/>
</dbReference>
<protein>
    <submittedName>
        <fullName evidence="4">DNA-binding LytR/AlgR family response regulator</fullName>
    </submittedName>
</protein>
<evidence type="ECO:0000313" key="4">
    <source>
        <dbReference type="EMBL" id="MBB5635148.1"/>
    </source>
</evidence>
<dbReference type="EMBL" id="JACHCE010000001">
    <property type="protein sequence ID" value="MBB5635148.1"/>
    <property type="molecule type" value="Genomic_DNA"/>
</dbReference>
<dbReference type="Proteomes" id="UP000537204">
    <property type="component" value="Unassembled WGS sequence"/>
</dbReference>
<dbReference type="Pfam" id="PF00072">
    <property type="entry name" value="Response_reg"/>
    <property type="match status" value="1"/>
</dbReference>
<evidence type="ECO:0000259" key="3">
    <source>
        <dbReference type="PROSITE" id="PS50930"/>
    </source>
</evidence>
<dbReference type="PROSITE" id="PS50930">
    <property type="entry name" value="HTH_LYTTR"/>
    <property type="match status" value="1"/>
</dbReference>
<comment type="caution">
    <text evidence="4">The sequence shown here is derived from an EMBL/GenBank/DDBJ whole genome shotgun (WGS) entry which is preliminary data.</text>
</comment>
<feature type="domain" description="HTH LytTR-type" evidence="3">
    <location>
        <begin position="147"/>
        <end position="218"/>
    </location>
</feature>
<dbReference type="SMART" id="SM00850">
    <property type="entry name" value="LytTR"/>
    <property type="match status" value="1"/>
</dbReference>
<dbReference type="SMART" id="SM00448">
    <property type="entry name" value="REC"/>
    <property type="match status" value="1"/>
</dbReference>
<dbReference type="PANTHER" id="PTHR37299:SF1">
    <property type="entry name" value="STAGE 0 SPORULATION PROTEIN A HOMOLOG"/>
    <property type="match status" value="1"/>
</dbReference>
<dbReference type="InterPro" id="IPR007492">
    <property type="entry name" value="LytTR_DNA-bd_dom"/>
</dbReference>
<dbReference type="InterPro" id="IPR011006">
    <property type="entry name" value="CheY-like_superfamily"/>
</dbReference>
<dbReference type="RefSeq" id="WP_183879537.1">
    <property type="nucleotide sequence ID" value="NZ_JACHCD010000002.1"/>
</dbReference>
<dbReference type="InterPro" id="IPR046947">
    <property type="entry name" value="LytR-like"/>
</dbReference>
<dbReference type="Pfam" id="PF04397">
    <property type="entry name" value="LytTR"/>
    <property type="match status" value="1"/>
</dbReference>
<name>A0A7W8ZJL1_9SPHI</name>
<dbReference type="PANTHER" id="PTHR37299">
    <property type="entry name" value="TRANSCRIPTIONAL REGULATOR-RELATED"/>
    <property type="match status" value="1"/>
</dbReference>
<gene>
    <name evidence="4" type="ORF">HDE68_001033</name>
</gene>
<reference evidence="4 5" key="1">
    <citation type="submission" date="2020-08" db="EMBL/GenBank/DDBJ databases">
        <title>Genomic Encyclopedia of Type Strains, Phase IV (KMG-V): Genome sequencing to study the core and pangenomes of soil and plant-associated prokaryotes.</title>
        <authorList>
            <person name="Whitman W."/>
        </authorList>
    </citation>
    <scope>NUCLEOTIDE SEQUENCE [LARGE SCALE GENOMIC DNA]</scope>
    <source>
        <strain evidence="4 5">S3M1</strain>
    </source>
</reference>
<evidence type="ECO:0000256" key="1">
    <source>
        <dbReference type="PROSITE-ProRule" id="PRU00169"/>
    </source>
</evidence>
<dbReference type="SUPFAM" id="SSF52172">
    <property type="entry name" value="CheY-like"/>
    <property type="match status" value="1"/>
</dbReference>
<dbReference type="AlphaFoldDB" id="A0A7W8ZJL1"/>
<evidence type="ECO:0000313" key="5">
    <source>
        <dbReference type="Proteomes" id="UP000537204"/>
    </source>
</evidence>
<dbReference type="PROSITE" id="PS50110">
    <property type="entry name" value="RESPONSE_REGULATORY"/>
    <property type="match status" value="1"/>
</dbReference>
<feature type="modified residue" description="4-aspartylphosphate" evidence="1">
    <location>
        <position position="55"/>
    </location>
</feature>
<proteinExistence type="predicted"/>
<dbReference type="InterPro" id="IPR001789">
    <property type="entry name" value="Sig_transdc_resp-reg_receiver"/>
</dbReference>
<sequence length="253" mass="29491">MKVLIIEDEIKTAKELKGLIEAIDNDIEVIGILQSVKSAVQWFEENPSPDLVFSDIQLGDGLCFDIYRDVQVNAPVIFCTAFDEYAIRAFETNGIAYLLKPIDETMLEQSLLKFQHLKSLFDTQKSGYQQKIVKLVEQMDTKHKQSILVYFKEKIIPVRTADINFIYTSNGVVYIHTDHSQFTTQYNMEQLETMLNPGQFYKANRQFIIRRDSIQEVEHYFNRRLFVKLICETPERIIVSKIKAGDFLQWVES</sequence>
<dbReference type="GO" id="GO:0000156">
    <property type="term" value="F:phosphorelay response regulator activity"/>
    <property type="evidence" value="ECO:0007669"/>
    <property type="project" value="InterPro"/>
</dbReference>
<dbReference type="Gene3D" id="2.40.50.1020">
    <property type="entry name" value="LytTr DNA-binding domain"/>
    <property type="match status" value="1"/>
</dbReference>
<dbReference type="Gene3D" id="3.40.50.2300">
    <property type="match status" value="1"/>
</dbReference>
<feature type="domain" description="Response regulatory" evidence="2">
    <location>
        <begin position="2"/>
        <end position="115"/>
    </location>
</feature>
<accession>A0A7W8ZJL1</accession>
<organism evidence="4 5">
    <name type="scientific">Pedobacter cryoconitis</name>
    <dbReference type="NCBI Taxonomy" id="188932"/>
    <lineage>
        <taxon>Bacteria</taxon>
        <taxon>Pseudomonadati</taxon>
        <taxon>Bacteroidota</taxon>
        <taxon>Sphingobacteriia</taxon>
        <taxon>Sphingobacteriales</taxon>
        <taxon>Sphingobacteriaceae</taxon>
        <taxon>Pedobacter</taxon>
    </lineage>
</organism>
<evidence type="ECO:0000259" key="2">
    <source>
        <dbReference type="PROSITE" id="PS50110"/>
    </source>
</evidence>